<evidence type="ECO:0000256" key="4">
    <source>
        <dbReference type="ARBA" id="ARBA00022664"/>
    </source>
</evidence>
<dbReference type="Gene3D" id="3.40.190.10">
    <property type="entry name" value="Periplasmic binding protein-like II"/>
    <property type="match status" value="1"/>
</dbReference>
<keyword evidence="5" id="KW-0508">mRNA splicing</keyword>
<dbReference type="Pfam" id="PF20635">
    <property type="entry name" value="SMN_YG-box"/>
    <property type="match status" value="1"/>
</dbReference>
<proteinExistence type="inferred from homology"/>
<feature type="region of interest" description="Disordered" evidence="8">
    <location>
        <begin position="190"/>
        <end position="218"/>
    </location>
</feature>
<evidence type="ECO:0000256" key="7">
    <source>
        <dbReference type="ARBA" id="ARBA00034695"/>
    </source>
</evidence>
<dbReference type="EMBL" id="JARBHB010000002">
    <property type="protein sequence ID" value="KAJ8892166.1"/>
    <property type="molecule type" value="Genomic_DNA"/>
</dbReference>
<dbReference type="InterPro" id="IPR002999">
    <property type="entry name" value="Tudor"/>
</dbReference>
<dbReference type="InterPro" id="IPR047313">
    <property type="entry name" value="SMN_C"/>
</dbReference>
<evidence type="ECO:0000256" key="2">
    <source>
        <dbReference type="ARBA" id="ARBA00004408"/>
    </source>
</evidence>
<keyword evidence="11" id="KW-1185">Reference proteome</keyword>
<keyword evidence="4" id="KW-0507">mRNA processing</keyword>
<dbReference type="PANTHER" id="PTHR39267">
    <property type="entry name" value="SURVIVAL MOTOR NEURON-LIKE PROTEIN 1"/>
    <property type="match status" value="1"/>
</dbReference>
<sequence>MVSKDTIDVLIVNFGGFQMSGLSEDILYFRGNGQDSEALDDSVLLNTYDRHFSNIRKKVLQRMGYSNSEVNEVLRPGAKQKQKQQKSPKQPPRWSVGAHCCSVFIEDGNVYEATITELNPESGTCRIQYVGYDNEEEVEISSLTPSRGRKARGTQILDAVGTEFSNGECSDNCSEDESVQVNIPQQKVKSLKNSRQKRVPHIPPNATEGTPHIPFQPGMGMPRIKMPRFNGMPPVMPSIVPPMPFNMMEYSAEPAEAFSAMLMSWYMNGYYTGYYEALKARRRKQNNKK</sequence>
<dbReference type="SUPFAM" id="SSF63748">
    <property type="entry name" value="Tudor/PWWP/MBT"/>
    <property type="match status" value="1"/>
</dbReference>
<evidence type="ECO:0000313" key="11">
    <source>
        <dbReference type="Proteomes" id="UP001159363"/>
    </source>
</evidence>
<dbReference type="Pfam" id="PF06003">
    <property type="entry name" value="SMN_Tudor"/>
    <property type="match status" value="1"/>
</dbReference>
<comment type="subcellular location">
    <subcellularLocation>
        <location evidence="1">Cytoplasm</location>
        <location evidence="1">Myofibril</location>
        <location evidence="1">Sarcomere</location>
        <location evidence="1">Z line</location>
    </subcellularLocation>
    <subcellularLocation>
        <location evidence="2">Nucleus</location>
        <location evidence="2">Cajal body</location>
    </subcellularLocation>
    <subcellularLocation>
        <location evidence="7">Nucleus</location>
        <location evidence="7">Gem</location>
    </subcellularLocation>
</comment>
<dbReference type="PROSITE" id="PS50304">
    <property type="entry name" value="TUDOR"/>
    <property type="match status" value="1"/>
</dbReference>
<dbReference type="InterPro" id="IPR010304">
    <property type="entry name" value="SMN_Tudor"/>
</dbReference>
<dbReference type="CDD" id="cd22852">
    <property type="entry name" value="SMN_C"/>
    <property type="match status" value="1"/>
</dbReference>
<evidence type="ECO:0000256" key="3">
    <source>
        <dbReference type="ARBA" id="ARBA00005371"/>
    </source>
</evidence>
<dbReference type="PANTHER" id="PTHR39267:SF1">
    <property type="entry name" value="SURVIVAL MOTOR NEURON PROTEIN"/>
    <property type="match status" value="1"/>
</dbReference>
<dbReference type="SMART" id="SM00333">
    <property type="entry name" value="TUDOR"/>
    <property type="match status" value="1"/>
</dbReference>
<feature type="compositionally biased region" description="Basic residues" evidence="8">
    <location>
        <begin position="190"/>
        <end position="200"/>
    </location>
</feature>
<dbReference type="InterPro" id="IPR040424">
    <property type="entry name" value="Smn1"/>
</dbReference>
<comment type="caution">
    <text evidence="10">The sequence shown here is derived from an EMBL/GenBank/DDBJ whole genome shotgun (WGS) entry which is preliminary data.</text>
</comment>
<protein>
    <recommendedName>
        <fullName evidence="9">Tudor domain-containing protein</fullName>
    </recommendedName>
</protein>
<organism evidence="10 11">
    <name type="scientific">Dryococelus australis</name>
    <dbReference type="NCBI Taxonomy" id="614101"/>
    <lineage>
        <taxon>Eukaryota</taxon>
        <taxon>Metazoa</taxon>
        <taxon>Ecdysozoa</taxon>
        <taxon>Arthropoda</taxon>
        <taxon>Hexapoda</taxon>
        <taxon>Insecta</taxon>
        <taxon>Pterygota</taxon>
        <taxon>Neoptera</taxon>
        <taxon>Polyneoptera</taxon>
        <taxon>Phasmatodea</taxon>
        <taxon>Verophasmatodea</taxon>
        <taxon>Anareolatae</taxon>
        <taxon>Phasmatidae</taxon>
        <taxon>Eurycanthinae</taxon>
        <taxon>Dryococelus</taxon>
    </lineage>
</organism>
<evidence type="ECO:0000256" key="1">
    <source>
        <dbReference type="ARBA" id="ARBA00004216"/>
    </source>
</evidence>
<comment type="similarity">
    <text evidence="3">Belongs to the SMN family.</text>
</comment>
<evidence type="ECO:0000256" key="5">
    <source>
        <dbReference type="ARBA" id="ARBA00023187"/>
    </source>
</evidence>
<reference evidence="10 11" key="1">
    <citation type="submission" date="2023-02" db="EMBL/GenBank/DDBJ databases">
        <title>LHISI_Scaffold_Assembly.</title>
        <authorList>
            <person name="Stuart O.P."/>
            <person name="Cleave R."/>
            <person name="Magrath M.J.L."/>
            <person name="Mikheyev A.S."/>
        </authorList>
    </citation>
    <scope>NUCLEOTIDE SEQUENCE [LARGE SCALE GENOMIC DNA]</scope>
    <source>
        <strain evidence="10">Daus_M_001</strain>
        <tissue evidence="10">Leg muscle</tissue>
    </source>
</reference>
<evidence type="ECO:0000256" key="8">
    <source>
        <dbReference type="SAM" id="MobiDB-lite"/>
    </source>
</evidence>
<feature type="region of interest" description="Disordered" evidence="8">
    <location>
        <begin position="75"/>
        <end position="95"/>
    </location>
</feature>
<gene>
    <name evidence="10" type="ORF">PR048_004746</name>
</gene>
<evidence type="ECO:0000313" key="10">
    <source>
        <dbReference type="EMBL" id="KAJ8892166.1"/>
    </source>
</evidence>
<dbReference type="Proteomes" id="UP001159363">
    <property type="component" value="Chromosome 2"/>
</dbReference>
<keyword evidence="6" id="KW-0539">Nucleus</keyword>
<dbReference type="Gene3D" id="2.30.30.140">
    <property type="match status" value="1"/>
</dbReference>
<name>A0ABQ9I697_9NEOP</name>
<accession>A0ABQ9I697</accession>
<evidence type="ECO:0000256" key="6">
    <source>
        <dbReference type="ARBA" id="ARBA00023242"/>
    </source>
</evidence>
<evidence type="ECO:0000259" key="9">
    <source>
        <dbReference type="PROSITE" id="PS50304"/>
    </source>
</evidence>
<feature type="domain" description="Tudor" evidence="9">
    <location>
        <begin position="93"/>
        <end position="153"/>
    </location>
</feature>